<dbReference type="PIRSF" id="PIRSF005715">
    <property type="entry name" value="VPS45_Sec1"/>
    <property type="match status" value="1"/>
</dbReference>
<dbReference type="InterPro" id="IPR043127">
    <property type="entry name" value="Sec-1-like_dom3a"/>
</dbReference>
<dbReference type="InterPro" id="IPR036045">
    <property type="entry name" value="Sec1-like_sf"/>
</dbReference>
<dbReference type="Gene3D" id="3.40.50.2060">
    <property type="match status" value="1"/>
</dbReference>
<dbReference type="Gene3D" id="3.40.50.1910">
    <property type="match status" value="1"/>
</dbReference>
<dbReference type="Gene3D" id="1.25.40.850">
    <property type="match status" value="1"/>
</dbReference>
<sequence length="609" mass="68339">MFPHLSGWRVNVGQLQEACAKELLGILEKCEGTKAIIWDESLAGPVGLIAKYTFLKEHNVTKMFPISDDPLPDIDVKSIIFITRPNLKLMTYIADNIHSEERKRKTTVKKDFYLYFLPKKSLLCEKHLKNKGVYGSLSHIGEFHCDFFPVDNDLLSMEIRDAFRELHIEGDPTCVHQSAVALVTLQRLYGRIPRVCGKGIYAEKLWELTKSLGRDDTQIGMTNEKGSIDQMVILDRSVDLMSVLATQLTYEGLIDEIFGISNTTLHLPADRFGRTDDTPFPALSTSETKQIILNSGEELYGEIRDKNFNAVGQILSRHAKSISSALEERHGDKSVSAMKKFVERLPNMLANKASLATHTTIAELVKEVTDSADFLDELECEQEFLMCADVDRPSAFIEDLIAKQAPLRNVLRLICMQSLAGTGLKPKILDYYKRELVQVYGLQCLLTLSNLEKAGLLRAQTGNRSYAILRKMLNLTVDDAVEVSPKDISYVHSFYAPLSVRLIEHLLKPTGWQGLNDVLSCLPGPSFDDFQSSPSSFGARRGSFTSEISQSDIPRTILVFFLGGCTFAEVAALRFLAQQEENNVEFIIATTKLINKNTFLDCFIEKVTE</sequence>
<dbReference type="GO" id="GO:0016192">
    <property type="term" value="P:vesicle-mediated transport"/>
    <property type="evidence" value="ECO:0007669"/>
    <property type="project" value="InterPro"/>
</dbReference>
<dbReference type="InterPro" id="IPR001619">
    <property type="entry name" value="Sec1-like"/>
</dbReference>
<proteinExistence type="inferred from homology"/>
<dbReference type="EMBL" id="GFDF01003495">
    <property type="protein sequence ID" value="JAV10589.1"/>
    <property type="molecule type" value="Transcribed_RNA"/>
</dbReference>
<accession>A0A1L8DVZ6</accession>
<dbReference type="Gene3D" id="3.90.830.10">
    <property type="entry name" value="Syntaxin Binding Protein 1, Chain A, domain 2"/>
    <property type="match status" value="1"/>
</dbReference>
<comment type="similarity">
    <text evidence="1">Belongs to the STXBP/unc-18/SEC1 family.</text>
</comment>
<dbReference type="InterPro" id="IPR043154">
    <property type="entry name" value="Sec-1-like_dom1"/>
</dbReference>
<dbReference type="SUPFAM" id="SSF56815">
    <property type="entry name" value="Sec1/munc18-like (SM) proteins"/>
    <property type="match status" value="1"/>
</dbReference>
<dbReference type="PANTHER" id="PTHR11679">
    <property type="entry name" value="VESICLE PROTEIN SORTING-ASSOCIATED"/>
    <property type="match status" value="1"/>
</dbReference>
<evidence type="ECO:0000313" key="2">
    <source>
        <dbReference type="EMBL" id="JAV10589.1"/>
    </source>
</evidence>
<protein>
    <submittedName>
        <fullName evidence="2">Putative vacuolar sorting protein vps33/slp1 sec1 family</fullName>
    </submittedName>
</protein>
<organism evidence="2">
    <name type="scientific">Nyssomyia neivai</name>
    <dbReference type="NCBI Taxonomy" id="330878"/>
    <lineage>
        <taxon>Eukaryota</taxon>
        <taxon>Metazoa</taxon>
        <taxon>Ecdysozoa</taxon>
        <taxon>Arthropoda</taxon>
        <taxon>Hexapoda</taxon>
        <taxon>Insecta</taxon>
        <taxon>Pterygota</taxon>
        <taxon>Neoptera</taxon>
        <taxon>Endopterygota</taxon>
        <taxon>Diptera</taxon>
        <taxon>Nematocera</taxon>
        <taxon>Psychodoidea</taxon>
        <taxon>Psychodidae</taxon>
        <taxon>Nyssomyia</taxon>
    </lineage>
</organism>
<dbReference type="Pfam" id="PF00995">
    <property type="entry name" value="Sec1"/>
    <property type="match status" value="1"/>
</dbReference>
<reference evidence="2" key="1">
    <citation type="submission" date="2016-12" db="EMBL/GenBank/DDBJ databases">
        <title>An insight into the sialome and mialome of the sand fly, Nyssomyia neivai.</title>
        <authorList>
            <person name="Sebastian V."/>
            <person name="Goulart T.M."/>
            <person name="Oliveira W."/>
            <person name="Calvo E."/>
            <person name="Oliveira L.F."/>
            <person name="Pinto M.C."/>
            <person name="Rosselino A.M."/>
            <person name="Ribeiro J.M."/>
        </authorList>
    </citation>
    <scope>NUCLEOTIDE SEQUENCE</scope>
</reference>
<evidence type="ECO:0000256" key="1">
    <source>
        <dbReference type="ARBA" id="ARBA00009884"/>
    </source>
</evidence>
<dbReference type="InterPro" id="IPR027482">
    <property type="entry name" value="Sec1-like_dom2"/>
</dbReference>
<name>A0A1L8DVZ6_9DIPT</name>
<dbReference type="InterPro" id="IPR043155">
    <property type="entry name" value="VPS33_dom3b"/>
</dbReference>
<dbReference type="AlphaFoldDB" id="A0A1L8DVZ6"/>